<evidence type="ECO:0000313" key="3">
    <source>
        <dbReference type="Proteomes" id="UP000191905"/>
    </source>
</evidence>
<proteinExistence type="predicted"/>
<accession>A0A1V8RK70</accession>
<organism evidence="2 3">
    <name type="scientific">Manganibacter manganicus</name>
    <dbReference type="NCBI Taxonomy" id="1873176"/>
    <lineage>
        <taxon>Bacteria</taxon>
        <taxon>Pseudomonadati</taxon>
        <taxon>Pseudomonadota</taxon>
        <taxon>Alphaproteobacteria</taxon>
        <taxon>Hyphomicrobiales</taxon>
        <taxon>Phyllobacteriaceae</taxon>
        <taxon>Manganibacter</taxon>
    </lineage>
</organism>
<sequence length="146" mass="15588">MSAIRIAMAAALVSVMGIAAQADEAVHKLAIQVDQNDPALMNLALNNARNVKSYYEGKGEKVAIEIVAFGPGLNMYVEATSPVKDRIAAMALESPEITFAACENTHKGMIKKAGKDVPLVSEATIVPSGVVRLMELQKEGYAYVRP</sequence>
<dbReference type="PANTHER" id="PTHR37691">
    <property type="entry name" value="BLR3518 PROTEIN"/>
    <property type="match status" value="1"/>
</dbReference>
<keyword evidence="3" id="KW-1185">Reference proteome</keyword>
<keyword evidence="1" id="KW-0732">Signal</keyword>
<dbReference type="PANTHER" id="PTHR37691:SF1">
    <property type="entry name" value="BLR3518 PROTEIN"/>
    <property type="match status" value="1"/>
</dbReference>
<reference evidence="2 3" key="1">
    <citation type="journal article" date="2016" name="Int. J. Syst. Evol. Microbiol.">
        <title>Pseudaminobacter manganicus sp. nov., isolated from sludge of a manganese mine.</title>
        <authorList>
            <person name="Li J."/>
            <person name="Huang J."/>
            <person name="Liao S."/>
            <person name="Wang G."/>
        </authorList>
    </citation>
    <scope>NUCLEOTIDE SEQUENCE [LARGE SCALE GENOMIC DNA]</scope>
    <source>
        <strain evidence="2 3">JH-7</strain>
    </source>
</reference>
<evidence type="ECO:0008006" key="4">
    <source>
        <dbReference type="Google" id="ProtNLM"/>
    </source>
</evidence>
<dbReference type="AlphaFoldDB" id="A0A1V8RK70"/>
<name>A0A1V8RK70_9HYPH</name>
<feature type="signal peptide" evidence="1">
    <location>
        <begin position="1"/>
        <end position="22"/>
    </location>
</feature>
<dbReference type="STRING" id="1873176.BFN67_08130"/>
<evidence type="ECO:0000313" key="2">
    <source>
        <dbReference type="EMBL" id="OQM73615.1"/>
    </source>
</evidence>
<dbReference type="EMBL" id="MDET01000058">
    <property type="protein sequence ID" value="OQM73615.1"/>
    <property type="molecule type" value="Genomic_DNA"/>
</dbReference>
<dbReference type="Gene3D" id="3.40.1260.10">
    <property type="entry name" value="DsrEFH-like"/>
    <property type="match status" value="1"/>
</dbReference>
<evidence type="ECO:0000256" key="1">
    <source>
        <dbReference type="SAM" id="SignalP"/>
    </source>
</evidence>
<protein>
    <recommendedName>
        <fullName evidence="4">Sulfur reduction protein DsrE</fullName>
    </recommendedName>
</protein>
<dbReference type="SUPFAM" id="SSF75169">
    <property type="entry name" value="DsrEFH-like"/>
    <property type="match status" value="1"/>
</dbReference>
<dbReference type="RefSeq" id="WP_080921636.1">
    <property type="nucleotide sequence ID" value="NZ_MDET01000058.1"/>
</dbReference>
<dbReference type="InterPro" id="IPR027396">
    <property type="entry name" value="DsrEFH-like"/>
</dbReference>
<feature type="chain" id="PRO_5013252264" description="Sulfur reduction protein DsrE" evidence="1">
    <location>
        <begin position="23"/>
        <end position="146"/>
    </location>
</feature>
<dbReference type="Proteomes" id="UP000191905">
    <property type="component" value="Unassembled WGS sequence"/>
</dbReference>
<comment type="caution">
    <text evidence="2">The sequence shown here is derived from an EMBL/GenBank/DDBJ whole genome shotgun (WGS) entry which is preliminary data.</text>
</comment>
<gene>
    <name evidence="2" type="ORF">BFN67_08130</name>
</gene>